<dbReference type="Gene3D" id="2.40.170.20">
    <property type="entry name" value="TonB-dependent receptor, beta-barrel domain"/>
    <property type="match status" value="1"/>
</dbReference>
<evidence type="ECO:0000256" key="7">
    <source>
        <dbReference type="ARBA" id="ARBA00023004"/>
    </source>
</evidence>
<dbReference type="PROSITE" id="PS52016">
    <property type="entry name" value="TONB_DEPENDENT_REC_3"/>
    <property type="match status" value="1"/>
</dbReference>
<feature type="domain" description="TonB-dependent receptor plug" evidence="17">
    <location>
        <begin position="66"/>
        <end position="172"/>
    </location>
</feature>
<keyword evidence="2 12" id="KW-0813">Transport</keyword>
<protein>
    <submittedName>
        <fullName evidence="18">TonB-dependent receptor</fullName>
    </submittedName>
</protein>
<sequence length="702" mass="76377">MIDFRFAAGLLAIPLLASAGPAAAQQPETPETVTTGEAGEQPPRVWGLDQITVTTTGLGTPRATHTGNIAKISGDDVDFIAPVQPAEALNRLPGVGIQQGSGAEHLTAIRSPVLSGGAGAGSFLYLEDGVPMRAAGFANVNALMEAMDEVSGGIEVVRGPGGARYGSNAEHGLINFLSRPPAPDSDAELSAWAGPHDLFKIAGTASKTLRGEGLATHGFRGSFSTLHDGGFRASSGLDQQKARLRYDFETPETRMQATLTAVNVNQETAGFVVGPDAYKNPALYKTNPDPDAYRDAWAVRAAVRIERDLADDLMLVLTPYARKNDMNFLMHFMPGTPVEENAHWSGGLLSSLVKDLDDGHRLIFGFDSEYTDGTLTEFQEGPTVGISPQGLHYDYTVKALVLAPYLHSEWRLSPATLFTAGVRFEYTRYDYTNHAPNGTFGRFLRIPSRVDEFADVTPKFGVLHKFNDAITGYVNIARGSRAPQTTDLYRLQQFQVPGEAKSEELDSIEIGARGEWMGVSYETNLFYMEKSNFYFRDANGFNVSDGKTDHAGIEAEIAAPLGAGFDIAAAATYARHTYAFDNFISPTSTETIRDGDDVDTAPRTLANVRLGYVFNEGAGRAEIEWVHMGAYWMDAANTAKYDGHDIFNIRLDYTLTEHLALFGKVTNVFDTRYADRADFAFGNERYFPGEDRGLILGASLRF</sequence>
<dbReference type="InterPro" id="IPR000531">
    <property type="entry name" value="Beta-barrel_TonB"/>
</dbReference>
<dbReference type="GO" id="GO:0009279">
    <property type="term" value="C:cell outer membrane"/>
    <property type="evidence" value="ECO:0007669"/>
    <property type="project" value="UniProtKB-SubCell"/>
</dbReference>
<evidence type="ECO:0000256" key="6">
    <source>
        <dbReference type="ARBA" id="ARBA00022729"/>
    </source>
</evidence>
<evidence type="ECO:0000313" key="18">
    <source>
        <dbReference type="EMBL" id="ABS63498.1"/>
    </source>
</evidence>
<feature type="chain" id="PRO_5002709656" evidence="15">
    <location>
        <begin position="25"/>
        <end position="702"/>
    </location>
</feature>
<feature type="region of interest" description="Disordered" evidence="14">
    <location>
        <begin position="21"/>
        <end position="43"/>
    </location>
</feature>
<keyword evidence="4" id="KW-0410">Iron transport</keyword>
<dbReference type="PANTHER" id="PTHR32552">
    <property type="entry name" value="FERRICHROME IRON RECEPTOR-RELATED"/>
    <property type="match status" value="1"/>
</dbReference>
<dbReference type="OrthoDB" id="9796221at2"/>
<evidence type="ECO:0000256" key="1">
    <source>
        <dbReference type="ARBA" id="ARBA00004571"/>
    </source>
</evidence>
<proteinExistence type="inferred from homology"/>
<comment type="subcellular location">
    <subcellularLocation>
        <location evidence="1 12">Cell outer membrane</location>
        <topology evidence="1 12">Multi-pass membrane protein</topology>
    </subcellularLocation>
</comment>
<gene>
    <name evidence="18" type="ordered locus">Plav_1883</name>
</gene>
<organism evidence="18 19">
    <name type="scientific">Parvibaculum lavamentivorans (strain DS-1 / DSM 13023 / NCIMB 13966)</name>
    <dbReference type="NCBI Taxonomy" id="402881"/>
    <lineage>
        <taxon>Bacteria</taxon>
        <taxon>Pseudomonadati</taxon>
        <taxon>Pseudomonadota</taxon>
        <taxon>Alphaproteobacteria</taxon>
        <taxon>Hyphomicrobiales</taxon>
        <taxon>Parvibaculaceae</taxon>
        <taxon>Parvibaculum</taxon>
    </lineage>
</organism>
<evidence type="ECO:0000256" key="3">
    <source>
        <dbReference type="ARBA" id="ARBA00022452"/>
    </source>
</evidence>
<evidence type="ECO:0000256" key="5">
    <source>
        <dbReference type="ARBA" id="ARBA00022692"/>
    </source>
</evidence>
<keyword evidence="9 13" id="KW-0798">TonB box</keyword>
<evidence type="ECO:0000256" key="2">
    <source>
        <dbReference type="ARBA" id="ARBA00022448"/>
    </source>
</evidence>
<dbReference type="SUPFAM" id="SSF56935">
    <property type="entry name" value="Porins"/>
    <property type="match status" value="1"/>
</dbReference>
<evidence type="ECO:0000256" key="12">
    <source>
        <dbReference type="PROSITE-ProRule" id="PRU01360"/>
    </source>
</evidence>
<keyword evidence="8" id="KW-0406">Ion transport</keyword>
<keyword evidence="6 15" id="KW-0732">Signal</keyword>
<dbReference type="PANTHER" id="PTHR32552:SF68">
    <property type="entry name" value="FERRICHROME OUTER MEMBRANE TRANSPORTER_PHAGE RECEPTOR"/>
    <property type="match status" value="1"/>
</dbReference>
<feature type="compositionally biased region" description="Polar residues" evidence="14">
    <location>
        <begin position="26"/>
        <end position="35"/>
    </location>
</feature>
<accession>A7HUB5</accession>
<evidence type="ECO:0000256" key="10">
    <source>
        <dbReference type="ARBA" id="ARBA00023136"/>
    </source>
</evidence>
<dbReference type="Gene3D" id="2.170.130.10">
    <property type="entry name" value="TonB-dependent receptor, plug domain"/>
    <property type="match status" value="1"/>
</dbReference>
<name>A7HUB5_PARL1</name>
<evidence type="ECO:0000256" key="11">
    <source>
        <dbReference type="ARBA" id="ARBA00023237"/>
    </source>
</evidence>
<evidence type="ECO:0000256" key="15">
    <source>
        <dbReference type="SAM" id="SignalP"/>
    </source>
</evidence>
<dbReference type="GO" id="GO:0015344">
    <property type="term" value="F:siderophore uptake transmembrane transporter activity"/>
    <property type="evidence" value="ECO:0007669"/>
    <property type="project" value="TreeGrafter"/>
</dbReference>
<dbReference type="STRING" id="402881.Plav_1883"/>
<evidence type="ECO:0000256" key="13">
    <source>
        <dbReference type="RuleBase" id="RU003357"/>
    </source>
</evidence>
<dbReference type="InterPro" id="IPR039426">
    <property type="entry name" value="TonB-dep_rcpt-like"/>
</dbReference>
<keyword evidence="11 12" id="KW-0998">Cell outer membrane</keyword>
<dbReference type="Pfam" id="PF00593">
    <property type="entry name" value="TonB_dep_Rec_b-barrel"/>
    <property type="match status" value="1"/>
</dbReference>
<dbReference type="Proteomes" id="UP000006377">
    <property type="component" value="Chromosome"/>
</dbReference>
<evidence type="ECO:0000256" key="14">
    <source>
        <dbReference type="SAM" id="MobiDB-lite"/>
    </source>
</evidence>
<evidence type="ECO:0000259" key="16">
    <source>
        <dbReference type="Pfam" id="PF00593"/>
    </source>
</evidence>
<feature type="signal peptide" evidence="15">
    <location>
        <begin position="1"/>
        <end position="24"/>
    </location>
</feature>
<keyword evidence="10 12" id="KW-0472">Membrane</keyword>
<keyword evidence="5 12" id="KW-0812">Transmembrane</keyword>
<keyword evidence="7" id="KW-0408">Iron</keyword>
<dbReference type="HOGENOM" id="CLU_008287_18_3_5"/>
<feature type="domain" description="TonB-dependent receptor-like beta-barrel" evidence="16">
    <location>
        <begin position="238"/>
        <end position="668"/>
    </location>
</feature>
<keyword evidence="3 12" id="KW-1134">Transmembrane beta strand</keyword>
<reference evidence="18 19" key="1">
    <citation type="journal article" date="2011" name="Stand. Genomic Sci.">
        <title>Complete genome sequence of Parvibaculum lavamentivorans type strain (DS-1(T)).</title>
        <authorList>
            <person name="Schleheck D."/>
            <person name="Weiss M."/>
            <person name="Pitluck S."/>
            <person name="Bruce D."/>
            <person name="Land M.L."/>
            <person name="Han S."/>
            <person name="Saunders E."/>
            <person name="Tapia R."/>
            <person name="Detter C."/>
            <person name="Brettin T."/>
            <person name="Han J."/>
            <person name="Woyke T."/>
            <person name="Goodwin L."/>
            <person name="Pennacchio L."/>
            <person name="Nolan M."/>
            <person name="Cook A.M."/>
            <person name="Kjelleberg S."/>
            <person name="Thomas T."/>
        </authorList>
    </citation>
    <scope>NUCLEOTIDE SEQUENCE [LARGE SCALE GENOMIC DNA]</scope>
    <source>
        <strain evidence="19">DS-1 / DSM 13023 / NCIMB 13966</strain>
    </source>
</reference>
<evidence type="ECO:0000256" key="9">
    <source>
        <dbReference type="ARBA" id="ARBA00023077"/>
    </source>
</evidence>
<evidence type="ECO:0000259" key="17">
    <source>
        <dbReference type="Pfam" id="PF07715"/>
    </source>
</evidence>
<keyword evidence="18" id="KW-0675">Receptor</keyword>
<dbReference type="AlphaFoldDB" id="A7HUB5"/>
<dbReference type="RefSeq" id="WP_012110794.1">
    <property type="nucleotide sequence ID" value="NC_009719.1"/>
</dbReference>
<dbReference type="InterPro" id="IPR036942">
    <property type="entry name" value="Beta-barrel_TonB_sf"/>
</dbReference>
<dbReference type="Pfam" id="PF07715">
    <property type="entry name" value="Plug"/>
    <property type="match status" value="1"/>
</dbReference>
<evidence type="ECO:0000313" key="19">
    <source>
        <dbReference type="Proteomes" id="UP000006377"/>
    </source>
</evidence>
<keyword evidence="19" id="KW-1185">Reference proteome</keyword>
<comment type="similarity">
    <text evidence="12 13">Belongs to the TonB-dependent receptor family.</text>
</comment>
<dbReference type="InterPro" id="IPR012910">
    <property type="entry name" value="Plug_dom"/>
</dbReference>
<dbReference type="KEGG" id="pla:Plav_1883"/>
<dbReference type="InterPro" id="IPR037066">
    <property type="entry name" value="Plug_dom_sf"/>
</dbReference>
<evidence type="ECO:0000256" key="4">
    <source>
        <dbReference type="ARBA" id="ARBA00022496"/>
    </source>
</evidence>
<dbReference type="EMBL" id="CP000774">
    <property type="protein sequence ID" value="ABS63498.1"/>
    <property type="molecule type" value="Genomic_DNA"/>
</dbReference>
<evidence type="ECO:0000256" key="8">
    <source>
        <dbReference type="ARBA" id="ARBA00023065"/>
    </source>
</evidence>
<dbReference type="eggNOG" id="COG4772">
    <property type="taxonomic scope" value="Bacteria"/>
</dbReference>